<dbReference type="RefSeq" id="WP_284216043.1">
    <property type="nucleotide sequence ID" value="NZ_BSOT01000005.1"/>
</dbReference>
<dbReference type="Proteomes" id="UP001156601">
    <property type="component" value="Unassembled WGS sequence"/>
</dbReference>
<reference evidence="3" key="1">
    <citation type="journal article" date="2014" name="Int. J. Syst. Evol. Microbiol.">
        <title>Complete genome sequence of Corynebacterium casei LMG S-19264T (=DSM 44701T), isolated from a smear-ripened cheese.</title>
        <authorList>
            <consortium name="US DOE Joint Genome Institute (JGI-PGF)"/>
            <person name="Walter F."/>
            <person name="Albersmeier A."/>
            <person name="Kalinowski J."/>
            <person name="Ruckert C."/>
        </authorList>
    </citation>
    <scope>NUCLEOTIDE SEQUENCE</scope>
    <source>
        <strain evidence="3">NBRC 110023</strain>
    </source>
</reference>
<evidence type="ECO:0000256" key="1">
    <source>
        <dbReference type="SAM" id="Phobius"/>
    </source>
</evidence>
<name>A0AA37SV05_9ALTE</name>
<keyword evidence="1" id="KW-0472">Membrane</keyword>
<feature type="domain" description="Thioredoxin" evidence="2">
    <location>
        <begin position="40"/>
        <end position="173"/>
    </location>
</feature>
<evidence type="ECO:0000313" key="4">
    <source>
        <dbReference type="Proteomes" id="UP001156601"/>
    </source>
</evidence>
<sequence>MSDNSQKKPWPKWLIWGRDIVIFAVIISAVMAWQSKDMLDDDGSIAIENQVLPNLNGQSGNILTSDKPTLLYFFAPWCKVCALSIGNLDYIDSEKVNVVTIALDYENIKDVEAFVNNHEVKSKVLLGNTKLKNEFQVQGYPSYYLVNEENQIVSRSFGYSTAAGLKLREMFGR</sequence>
<dbReference type="GO" id="GO:0016209">
    <property type="term" value="F:antioxidant activity"/>
    <property type="evidence" value="ECO:0007669"/>
    <property type="project" value="InterPro"/>
</dbReference>
<dbReference type="SUPFAM" id="SSF52833">
    <property type="entry name" value="Thioredoxin-like"/>
    <property type="match status" value="1"/>
</dbReference>
<dbReference type="InterPro" id="IPR036249">
    <property type="entry name" value="Thioredoxin-like_sf"/>
</dbReference>
<dbReference type="PROSITE" id="PS51352">
    <property type="entry name" value="THIOREDOXIN_2"/>
    <property type="match status" value="1"/>
</dbReference>
<dbReference type="GO" id="GO:0016491">
    <property type="term" value="F:oxidoreductase activity"/>
    <property type="evidence" value="ECO:0007669"/>
    <property type="project" value="InterPro"/>
</dbReference>
<dbReference type="PANTHER" id="PTHR42852">
    <property type="entry name" value="THIOL:DISULFIDE INTERCHANGE PROTEIN DSBE"/>
    <property type="match status" value="1"/>
</dbReference>
<feature type="transmembrane region" description="Helical" evidence="1">
    <location>
        <begin position="13"/>
        <end position="33"/>
    </location>
</feature>
<keyword evidence="1" id="KW-0812">Transmembrane</keyword>
<keyword evidence="4" id="KW-1185">Reference proteome</keyword>
<dbReference type="PANTHER" id="PTHR42852:SF13">
    <property type="entry name" value="PROTEIN DIPZ"/>
    <property type="match status" value="1"/>
</dbReference>
<dbReference type="Pfam" id="PF00578">
    <property type="entry name" value="AhpC-TSA"/>
    <property type="match status" value="1"/>
</dbReference>
<dbReference type="EMBL" id="BSOT01000005">
    <property type="protein sequence ID" value="GLR69732.1"/>
    <property type="molecule type" value="Genomic_DNA"/>
</dbReference>
<dbReference type="InterPro" id="IPR013766">
    <property type="entry name" value="Thioredoxin_domain"/>
</dbReference>
<dbReference type="InterPro" id="IPR000866">
    <property type="entry name" value="AhpC/TSA"/>
</dbReference>
<dbReference type="AlphaFoldDB" id="A0AA37SV05"/>
<dbReference type="InterPro" id="IPR050553">
    <property type="entry name" value="Thioredoxin_ResA/DsbE_sf"/>
</dbReference>
<gene>
    <name evidence="3" type="ORF">GCM10007852_06400</name>
</gene>
<dbReference type="Gene3D" id="3.40.30.10">
    <property type="entry name" value="Glutaredoxin"/>
    <property type="match status" value="1"/>
</dbReference>
<protein>
    <submittedName>
        <fullName evidence="3">Protein disulfide oxidoreductase</fullName>
    </submittedName>
</protein>
<evidence type="ECO:0000313" key="3">
    <source>
        <dbReference type="EMBL" id="GLR69732.1"/>
    </source>
</evidence>
<organism evidence="3 4">
    <name type="scientific">Agaribacter marinus</name>
    <dbReference type="NCBI Taxonomy" id="1431249"/>
    <lineage>
        <taxon>Bacteria</taxon>
        <taxon>Pseudomonadati</taxon>
        <taxon>Pseudomonadota</taxon>
        <taxon>Gammaproteobacteria</taxon>
        <taxon>Alteromonadales</taxon>
        <taxon>Alteromonadaceae</taxon>
        <taxon>Agaribacter</taxon>
    </lineage>
</organism>
<proteinExistence type="predicted"/>
<accession>A0AA37SV05</accession>
<keyword evidence="1" id="KW-1133">Transmembrane helix</keyword>
<comment type="caution">
    <text evidence="3">The sequence shown here is derived from an EMBL/GenBank/DDBJ whole genome shotgun (WGS) entry which is preliminary data.</text>
</comment>
<evidence type="ECO:0000259" key="2">
    <source>
        <dbReference type="PROSITE" id="PS51352"/>
    </source>
</evidence>
<reference evidence="3" key="2">
    <citation type="submission" date="2023-01" db="EMBL/GenBank/DDBJ databases">
        <title>Draft genome sequence of Agaribacter marinus strain NBRC 110023.</title>
        <authorList>
            <person name="Sun Q."/>
            <person name="Mori K."/>
        </authorList>
    </citation>
    <scope>NUCLEOTIDE SEQUENCE</scope>
    <source>
        <strain evidence="3">NBRC 110023</strain>
    </source>
</reference>